<name>A0A0P9EMJ5_9BACL</name>
<evidence type="ECO:0000313" key="2">
    <source>
        <dbReference type="Proteomes" id="UP000050482"/>
    </source>
</evidence>
<gene>
    <name evidence="1" type="ORF">AN477_06300</name>
</gene>
<dbReference type="RefSeq" id="WP_054968319.1">
    <property type="nucleotide sequence ID" value="NZ_LJCO01000030.1"/>
</dbReference>
<dbReference type="EMBL" id="LJCO01000030">
    <property type="protein sequence ID" value="KPV44603.1"/>
    <property type="molecule type" value="Genomic_DNA"/>
</dbReference>
<reference evidence="1 2" key="1">
    <citation type="submission" date="2015-09" db="EMBL/GenBank/DDBJ databases">
        <title>Draft genome sequence of Alicyclobacillus ferrooxydans DSM 22381.</title>
        <authorList>
            <person name="Hemp J."/>
        </authorList>
    </citation>
    <scope>NUCLEOTIDE SEQUENCE [LARGE SCALE GENOMIC DNA]</scope>
    <source>
        <strain evidence="1 2">TC-34</strain>
    </source>
</reference>
<dbReference type="Proteomes" id="UP000050482">
    <property type="component" value="Unassembled WGS sequence"/>
</dbReference>
<organism evidence="1 2">
    <name type="scientific">Alicyclobacillus ferrooxydans</name>
    <dbReference type="NCBI Taxonomy" id="471514"/>
    <lineage>
        <taxon>Bacteria</taxon>
        <taxon>Bacillati</taxon>
        <taxon>Bacillota</taxon>
        <taxon>Bacilli</taxon>
        <taxon>Bacillales</taxon>
        <taxon>Alicyclobacillaceae</taxon>
        <taxon>Alicyclobacillus</taxon>
    </lineage>
</organism>
<accession>A0A0P9EMJ5</accession>
<comment type="caution">
    <text evidence="1">The sequence shown here is derived from an EMBL/GenBank/DDBJ whole genome shotgun (WGS) entry which is preliminary data.</text>
</comment>
<evidence type="ECO:0000313" key="1">
    <source>
        <dbReference type="EMBL" id="KPV44603.1"/>
    </source>
</evidence>
<dbReference type="PATRIC" id="fig|471514.4.peg.4237"/>
<protein>
    <submittedName>
        <fullName evidence="1">Uncharacterized protein</fullName>
    </submittedName>
</protein>
<proteinExistence type="predicted"/>
<dbReference type="AlphaFoldDB" id="A0A0P9EMJ5"/>
<sequence length="71" mass="7583">MYYNGGNSGVASIIGRLAPGSPVYVWFDHSGFVSTYFQFCAGHFAAFSGGGFDGGLTYIEINKIQAIRVGH</sequence>
<keyword evidence="2" id="KW-1185">Reference proteome</keyword>